<name>A0AAN7A6P9_9PEZI</name>
<accession>A0AAN7A6P9</accession>
<reference evidence="1" key="1">
    <citation type="journal article" date="2023" name="Mol. Phylogenet. Evol.">
        <title>Genome-scale phylogeny and comparative genomics of the fungal order Sordariales.</title>
        <authorList>
            <person name="Hensen N."/>
            <person name="Bonometti L."/>
            <person name="Westerberg I."/>
            <person name="Brannstrom I.O."/>
            <person name="Guillou S."/>
            <person name="Cros-Aarteil S."/>
            <person name="Calhoun S."/>
            <person name="Haridas S."/>
            <person name="Kuo A."/>
            <person name="Mondo S."/>
            <person name="Pangilinan J."/>
            <person name="Riley R."/>
            <person name="LaButti K."/>
            <person name="Andreopoulos B."/>
            <person name="Lipzen A."/>
            <person name="Chen C."/>
            <person name="Yan M."/>
            <person name="Daum C."/>
            <person name="Ng V."/>
            <person name="Clum A."/>
            <person name="Steindorff A."/>
            <person name="Ohm R.A."/>
            <person name="Martin F."/>
            <person name="Silar P."/>
            <person name="Natvig D.O."/>
            <person name="Lalanne C."/>
            <person name="Gautier V."/>
            <person name="Ament-Velasquez S.L."/>
            <person name="Kruys A."/>
            <person name="Hutchinson M.I."/>
            <person name="Powell A.J."/>
            <person name="Barry K."/>
            <person name="Miller A.N."/>
            <person name="Grigoriev I.V."/>
            <person name="Debuchy R."/>
            <person name="Gladieux P."/>
            <person name="Hiltunen Thoren M."/>
            <person name="Johannesson H."/>
        </authorList>
    </citation>
    <scope>NUCLEOTIDE SEQUENCE</scope>
    <source>
        <strain evidence="1">CBS 892.96</strain>
    </source>
</reference>
<sequence>MARYDPFLVLGYESEVAGEKTLHYFIGGFIPVWRSDAGLSPRDINPAQGPTTAQFGKLANSLPKALTFLWGRWLVVELPTTDDDTFEQTLERSPRALYGLPFQVFYHNGPLSSHNLELMKRIVTPDTSRFVSVPIGNGETIQRCVAEDTADCVKRIGRMFLGVAIAPLDHEVGKNVAFENRFMEIDAGRKEFLPWGQVKLGNVFVLGSIVMGQVPTIEAEENKRQNDTCESLRKKRRIE</sequence>
<gene>
    <name evidence="1" type="ORF">QBC36DRAFT_371922</name>
</gene>
<keyword evidence="2" id="KW-1185">Reference proteome</keyword>
<evidence type="ECO:0000313" key="2">
    <source>
        <dbReference type="Proteomes" id="UP001302321"/>
    </source>
</evidence>
<protein>
    <submittedName>
        <fullName evidence="1">Uncharacterized protein</fullName>
    </submittedName>
</protein>
<reference evidence="1" key="2">
    <citation type="submission" date="2023-05" db="EMBL/GenBank/DDBJ databases">
        <authorList>
            <consortium name="Lawrence Berkeley National Laboratory"/>
            <person name="Steindorff A."/>
            <person name="Hensen N."/>
            <person name="Bonometti L."/>
            <person name="Westerberg I."/>
            <person name="Brannstrom I.O."/>
            <person name="Guillou S."/>
            <person name="Cros-Aarteil S."/>
            <person name="Calhoun S."/>
            <person name="Haridas S."/>
            <person name="Kuo A."/>
            <person name="Mondo S."/>
            <person name="Pangilinan J."/>
            <person name="Riley R."/>
            <person name="Labutti K."/>
            <person name="Andreopoulos B."/>
            <person name="Lipzen A."/>
            <person name="Chen C."/>
            <person name="Yanf M."/>
            <person name="Daum C."/>
            <person name="Ng V."/>
            <person name="Clum A."/>
            <person name="Ohm R."/>
            <person name="Martin F."/>
            <person name="Silar P."/>
            <person name="Natvig D."/>
            <person name="Lalanne C."/>
            <person name="Gautier V."/>
            <person name="Ament-Velasquez S.L."/>
            <person name="Kruys A."/>
            <person name="Hutchinson M.I."/>
            <person name="Powell A.J."/>
            <person name="Barry K."/>
            <person name="Miller A.N."/>
            <person name="Grigoriev I.V."/>
            <person name="Debuchy R."/>
            <person name="Gladieux P."/>
            <person name="Thoren M.H."/>
            <person name="Johannesson H."/>
        </authorList>
    </citation>
    <scope>NUCLEOTIDE SEQUENCE</scope>
    <source>
        <strain evidence="1">CBS 892.96</strain>
    </source>
</reference>
<dbReference type="Proteomes" id="UP001302321">
    <property type="component" value="Unassembled WGS sequence"/>
</dbReference>
<evidence type="ECO:0000313" key="1">
    <source>
        <dbReference type="EMBL" id="KAK4177291.1"/>
    </source>
</evidence>
<proteinExistence type="predicted"/>
<dbReference type="EMBL" id="MU866169">
    <property type="protein sequence ID" value="KAK4177291.1"/>
    <property type="molecule type" value="Genomic_DNA"/>
</dbReference>
<organism evidence="1 2">
    <name type="scientific">Triangularia setosa</name>
    <dbReference type="NCBI Taxonomy" id="2587417"/>
    <lineage>
        <taxon>Eukaryota</taxon>
        <taxon>Fungi</taxon>
        <taxon>Dikarya</taxon>
        <taxon>Ascomycota</taxon>
        <taxon>Pezizomycotina</taxon>
        <taxon>Sordariomycetes</taxon>
        <taxon>Sordariomycetidae</taxon>
        <taxon>Sordariales</taxon>
        <taxon>Podosporaceae</taxon>
        <taxon>Triangularia</taxon>
    </lineage>
</organism>
<comment type="caution">
    <text evidence="1">The sequence shown here is derived from an EMBL/GenBank/DDBJ whole genome shotgun (WGS) entry which is preliminary data.</text>
</comment>
<dbReference type="AlphaFoldDB" id="A0AAN7A6P9"/>